<dbReference type="GO" id="GO:0061621">
    <property type="term" value="P:canonical glycolysis"/>
    <property type="evidence" value="ECO:0007669"/>
    <property type="project" value="TreeGrafter"/>
</dbReference>
<comment type="caution">
    <text evidence="9">Lacks conserved residue(s) required for the propagation of feature annotation.</text>
</comment>
<comment type="cofactor">
    <cofactor evidence="1 9">
        <name>Mg(2+)</name>
        <dbReference type="ChEBI" id="CHEBI:18420"/>
    </cofactor>
</comment>
<feature type="binding site" description="in other chain" evidence="9">
    <location>
        <begin position="177"/>
        <end position="179"/>
    </location>
    <ligand>
        <name>substrate</name>
        <note>ligand shared between dimeric partners</note>
    </ligand>
</feature>
<dbReference type="PIRSF" id="PIRSF000532">
    <property type="entry name" value="ATP_PFK_prok"/>
    <property type="match status" value="1"/>
</dbReference>
<evidence type="ECO:0000313" key="12">
    <source>
        <dbReference type="Proteomes" id="UP000295244"/>
    </source>
</evidence>
<dbReference type="GO" id="GO:0048029">
    <property type="term" value="F:monosaccharide binding"/>
    <property type="evidence" value="ECO:0007669"/>
    <property type="project" value="TreeGrafter"/>
</dbReference>
<dbReference type="Proteomes" id="UP000295244">
    <property type="component" value="Unassembled WGS sequence"/>
</dbReference>
<dbReference type="GO" id="GO:0042802">
    <property type="term" value="F:identical protein binding"/>
    <property type="evidence" value="ECO:0007669"/>
    <property type="project" value="TreeGrafter"/>
</dbReference>
<feature type="domain" description="Phosphofructokinase" evidence="10">
    <location>
        <begin position="6"/>
        <end position="305"/>
    </location>
</feature>
<name>A0A4R1BLV1_9ACTN</name>
<proteinExistence type="inferred from homology"/>
<dbReference type="GO" id="GO:0046872">
    <property type="term" value="F:metal ion binding"/>
    <property type="evidence" value="ECO:0007669"/>
    <property type="project" value="UniProtKB-KW"/>
</dbReference>
<dbReference type="UniPathway" id="UPA00109">
    <property type="reaction ID" value="UER00182"/>
</dbReference>
<dbReference type="HAMAP" id="MF_01976">
    <property type="entry name" value="Phosphofructokinase_III"/>
    <property type="match status" value="1"/>
</dbReference>
<dbReference type="PANTHER" id="PTHR13697:SF52">
    <property type="entry name" value="ATP-DEPENDENT 6-PHOSPHOFRUCTOKINASE 3"/>
    <property type="match status" value="1"/>
</dbReference>
<keyword evidence="6 9" id="KW-0418">Kinase</keyword>
<dbReference type="NCBIfam" id="TIGR02483">
    <property type="entry name" value="PFK_mixed"/>
    <property type="match status" value="1"/>
</dbReference>
<feature type="site" description="Important for catalytic activity; stabilizes the transition state when the phosphoryl donor is PPi" evidence="9">
    <location>
        <position position="132"/>
    </location>
</feature>
<dbReference type="GO" id="GO:0005524">
    <property type="term" value="F:ATP binding"/>
    <property type="evidence" value="ECO:0007669"/>
    <property type="project" value="InterPro"/>
</dbReference>
<dbReference type="GO" id="GO:0030388">
    <property type="term" value="P:fructose 1,6-bisphosphate metabolic process"/>
    <property type="evidence" value="ECO:0007669"/>
    <property type="project" value="TreeGrafter"/>
</dbReference>
<dbReference type="SUPFAM" id="SSF53784">
    <property type="entry name" value="Phosphofructokinase"/>
    <property type="match status" value="1"/>
</dbReference>
<evidence type="ECO:0000256" key="3">
    <source>
        <dbReference type="ARBA" id="ARBA00022490"/>
    </source>
</evidence>
<evidence type="ECO:0000256" key="6">
    <source>
        <dbReference type="ARBA" id="ARBA00022777"/>
    </source>
</evidence>
<evidence type="ECO:0000256" key="8">
    <source>
        <dbReference type="ARBA" id="ARBA00023152"/>
    </source>
</evidence>
<evidence type="ECO:0000313" key="11">
    <source>
        <dbReference type="EMBL" id="TCJ18307.1"/>
    </source>
</evidence>
<dbReference type="Gene3D" id="3.40.50.450">
    <property type="match status" value="1"/>
</dbReference>
<dbReference type="Pfam" id="PF00365">
    <property type="entry name" value="PFK"/>
    <property type="match status" value="1"/>
</dbReference>
<reference evidence="11 12" key="1">
    <citation type="submission" date="2019-03" db="EMBL/GenBank/DDBJ databases">
        <title>Whole genome sequence of a novel Rubrobacter taiwanensis strain, isolated from Yellowstone National Park.</title>
        <authorList>
            <person name="Freed S."/>
            <person name="Ramaley R.F."/>
            <person name="Kyndt J.A."/>
        </authorList>
    </citation>
    <scope>NUCLEOTIDE SEQUENCE [LARGE SCALE GENOMIC DNA]</scope>
    <source>
        <strain evidence="11 12">Yellowstone</strain>
    </source>
</reference>
<dbReference type="InterPro" id="IPR012829">
    <property type="entry name" value="Phosphofructokinase_III"/>
</dbReference>
<dbReference type="AlphaFoldDB" id="A0A4R1BLV1"/>
<accession>A0A4R1BLV1</accession>
<comment type="activity regulation">
    <text evidence="9">Non-allosteric.</text>
</comment>
<dbReference type="SMR" id="A0A4R1BLV1"/>
<dbReference type="PRINTS" id="PR00476">
    <property type="entry name" value="PHFRCTKINASE"/>
</dbReference>
<dbReference type="GO" id="GO:0003872">
    <property type="term" value="F:6-phosphofructokinase activity"/>
    <property type="evidence" value="ECO:0007669"/>
    <property type="project" value="UniProtKB-UniRule"/>
</dbReference>
<comment type="similarity">
    <text evidence="9">Belongs to the phosphofructokinase type A (PFKA) family. Mixed-substrate PFK group III subfamily.</text>
</comment>
<evidence type="ECO:0000256" key="7">
    <source>
        <dbReference type="ARBA" id="ARBA00022842"/>
    </source>
</evidence>
<keyword evidence="5 9" id="KW-0479">Metal-binding</keyword>
<feature type="site" description="Important for catalytic activity and substrate specificity; stabilizes the transition state when the phosphoryl donor is PPi; prevents ATP from binding by mimicking the alpha-phosphate group of ATP" evidence="9">
    <location>
        <position position="111"/>
    </location>
</feature>
<evidence type="ECO:0000256" key="5">
    <source>
        <dbReference type="ARBA" id="ARBA00022723"/>
    </source>
</evidence>
<evidence type="ECO:0000259" key="10">
    <source>
        <dbReference type="Pfam" id="PF00365"/>
    </source>
</evidence>
<evidence type="ECO:0000256" key="1">
    <source>
        <dbReference type="ARBA" id="ARBA00001946"/>
    </source>
</evidence>
<comment type="caution">
    <text evidence="11">The sequence shown here is derived from an EMBL/GenBank/DDBJ whole genome shotgun (WGS) entry which is preliminary data.</text>
</comment>
<dbReference type="RefSeq" id="WP_132689918.1">
    <property type="nucleotide sequence ID" value="NZ_SKBU01000012.1"/>
</dbReference>
<dbReference type="OrthoDB" id="9802503at2"/>
<comment type="catalytic activity">
    <reaction evidence="9">
        <text>beta-D-fructose 6-phosphate + diphosphate = beta-D-fructose 1,6-bisphosphate + phosphate + H(+)</text>
        <dbReference type="Rhea" id="RHEA:13613"/>
        <dbReference type="ChEBI" id="CHEBI:15378"/>
        <dbReference type="ChEBI" id="CHEBI:32966"/>
        <dbReference type="ChEBI" id="CHEBI:33019"/>
        <dbReference type="ChEBI" id="CHEBI:43474"/>
        <dbReference type="ChEBI" id="CHEBI:57634"/>
        <dbReference type="EC" id="2.7.1.90"/>
    </reaction>
</comment>
<dbReference type="PANTHER" id="PTHR13697">
    <property type="entry name" value="PHOSPHOFRUCTOKINASE"/>
    <property type="match status" value="1"/>
</dbReference>
<dbReference type="GO" id="GO:0047334">
    <property type="term" value="F:diphosphate-fructose-6-phosphate 1-phosphotransferase activity"/>
    <property type="evidence" value="ECO:0007669"/>
    <property type="project" value="UniProtKB-EC"/>
</dbReference>
<feature type="binding site" evidence="9">
    <location>
        <position position="14"/>
    </location>
    <ligand>
        <name>diphosphate</name>
        <dbReference type="ChEBI" id="CHEBI:33019"/>
    </ligand>
</feature>
<comment type="subunit">
    <text evidence="9">Homodimer or homotetramer.</text>
</comment>
<dbReference type="EC" id="2.7.1.90" evidence="9"/>
<dbReference type="InterPro" id="IPR000023">
    <property type="entry name" value="Phosphofructokinase_dom"/>
</dbReference>
<sequence length="349" mass="37697">MAEVRRVGMLTGGGDAPGLNGVIRAVTMKCAGEYGYDVAGIRLGWKGLLDPKEGDIFPLKVDDVRYILQEGGTILGSSRTNPYKREGDAEKVVRNMEQNGIDALVAIGGDDTLGVARRLHDEFGIRVVGCPKTIDNDLSATDTTFGYDTAVSIATEAIDRIRTTAKSHERIIVVEIMGRHAGWITWGAGMAGAANVTLIPEVEPDLDAVADLFKKRAERGEPWGIVAVSEGVTIGEEYITQTAERDEFGHVRLGGIGETLAGELKERTGIDTRHVVLGHLQRGGTPTAYDRILSTRYGLRAAEAVRDGEWGKMVALRGNDIVLVSLAEATEETKTVPRELYDDLATFFG</sequence>
<keyword evidence="7 9" id="KW-0460">Magnesium</keyword>
<feature type="binding site" evidence="9">
    <location>
        <position position="273"/>
    </location>
    <ligand>
        <name>substrate</name>
        <note>ligand shared between dimeric partners</note>
    </ligand>
</feature>
<feature type="binding site" description="in other chain" evidence="9">
    <location>
        <begin position="279"/>
        <end position="282"/>
    </location>
    <ligand>
        <name>substrate</name>
        <note>ligand shared between dimeric partners</note>
    </ligand>
</feature>
<evidence type="ECO:0000256" key="4">
    <source>
        <dbReference type="ARBA" id="ARBA00022679"/>
    </source>
</evidence>
<keyword evidence="4 9" id="KW-0808">Transferase</keyword>
<dbReference type="InterPro" id="IPR015912">
    <property type="entry name" value="Phosphofructokinase_CS"/>
</dbReference>
<evidence type="ECO:0000256" key="9">
    <source>
        <dbReference type="HAMAP-Rule" id="MF_01976"/>
    </source>
</evidence>
<comment type="subcellular location">
    <subcellularLocation>
        <location evidence="9">Cytoplasm</location>
    </subcellularLocation>
</comment>
<dbReference type="InterPro" id="IPR012003">
    <property type="entry name" value="ATP_PFK_prok-type"/>
</dbReference>
<dbReference type="EMBL" id="SKBU01000012">
    <property type="protein sequence ID" value="TCJ18307.1"/>
    <property type="molecule type" value="Genomic_DNA"/>
</dbReference>
<dbReference type="GO" id="GO:0016208">
    <property type="term" value="F:AMP binding"/>
    <property type="evidence" value="ECO:0007669"/>
    <property type="project" value="TreeGrafter"/>
</dbReference>
<gene>
    <name evidence="9" type="primary">pfp</name>
    <name evidence="11" type="ORF">E0L93_06090</name>
</gene>
<keyword evidence="8 9" id="KW-0324">Glycolysis</keyword>
<dbReference type="InterPro" id="IPR022953">
    <property type="entry name" value="ATP_PFK"/>
</dbReference>
<organism evidence="11 12">
    <name type="scientific">Rubrobacter taiwanensis</name>
    <dbReference type="NCBI Taxonomy" id="185139"/>
    <lineage>
        <taxon>Bacteria</taxon>
        <taxon>Bacillati</taxon>
        <taxon>Actinomycetota</taxon>
        <taxon>Rubrobacteria</taxon>
        <taxon>Rubrobacterales</taxon>
        <taxon>Rubrobacteraceae</taxon>
        <taxon>Rubrobacter</taxon>
    </lineage>
</organism>
<dbReference type="InterPro" id="IPR035966">
    <property type="entry name" value="PKF_sf"/>
</dbReference>
<feature type="binding site" evidence="9">
    <location>
        <position position="170"/>
    </location>
    <ligand>
        <name>substrate</name>
        <note>ligand shared between dimeric partners</note>
    </ligand>
</feature>
<feature type="binding site" description="in other chain" evidence="9">
    <location>
        <position position="230"/>
    </location>
    <ligand>
        <name>substrate</name>
        <note>ligand shared between dimeric partners</note>
    </ligand>
</feature>
<comment type="pathway">
    <text evidence="2 9">Carbohydrate degradation; glycolysis; D-glyceraldehyde 3-phosphate and glycerone phosphate from D-glucose: step 3/4.</text>
</comment>
<dbReference type="Gene3D" id="3.40.50.460">
    <property type="entry name" value="Phosphofructokinase domain"/>
    <property type="match status" value="1"/>
</dbReference>
<dbReference type="GO" id="GO:0005945">
    <property type="term" value="C:6-phosphofructokinase complex"/>
    <property type="evidence" value="ECO:0007669"/>
    <property type="project" value="TreeGrafter"/>
</dbReference>
<feature type="binding site" description="in other chain" evidence="9">
    <location>
        <begin position="133"/>
        <end position="135"/>
    </location>
    <ligand>
        <name>substrate</name>
        <note>ligand shared between dimeric partners</note>
    </ligand>
</feature>
<evidence type="ECO:0000256" key="2">
    <source>
        <dbReference type="ARBA" id="ARBA00004679"/>
    </source>
</evidence>
<dbReference type="NCBIfam" id="NF002872">
    <property type="entry name" value="PRK03202.1"/>
    <property type="match status" value="1"/>
</dbReference>
<keyword evidence="12" id="KW-1185">Reference proteome</keyword>
<feature type="active site" description="Proton acceptor" evidence="9">
    <location>
        <position position="135"/>
    </location>
</feature>
<dbReference type="GO" id="GO:0006002">
    <property type="term" value="P:fructose 6-phosphate metabolic process"/>
    <property type="evidence" value="ECO:0007669"/>
    <property type="project" value="InterPro"/>
</dbReference>
<dbReference type="GO" id="GO:0070095">
    <property type="term" value="F:fructose-6-phosphate binding"/>
    <property type="evidence" value="ECO:0007669"/>
    <property type="project" value="TreeGrafter"/>
</dbReference>
<dbReference type="PROSITE" id="PS00433">
    <property type="entry name" value="PHOSPHOFRUCTOKINASE"/>
    <property type="match status" value="1"/>
</dbReference>
<feature type="binding site" evidence="9">
    <location>
        <position position="110"/>
    </location>
    <ligand>
        <name>Mg(2+)</name>
        <dbReference type="ChEBI" id="CHEBI:18420"/>
        <note>catalytic</note>
    </ligand>
</feature>
<keyword evidence="3 9" id="KW-0963">Cytoplasm</keyword>
<comment type="function">
    <text evidence="9">Catalyzes the phosphorylation of D-fructose 6-phosphate, the first committing step of glycolysis. Uses inorganic phosphate (PPi) as phosphoryl donor instead of ATP like common ATP-dependent phosphofructokinases (ATP-PFKs), which renders the reaction reversible, and can thus function both in glycolysis and gluconeogenesis. Consistently, PPi-PFK can replace the enzymes of both the forward (ATP-PFK) and reverse (fructose-bisphosphatase (FBPase)) reactions.</text>
</comment>
<protein>
    <recommendedName>
        <fullName evidence="9">Pyrophosphate--fructose 6-phosphate 1-phosphotransferase</fullName>
        <ecNumber evidence="9">2.7.1.90</ecNumber>
    </recommendedName>
    <alternativeName>
        <fullName evidence="9">6-phosphofructokinase, pyrophosphate dependent</fullName>
    </alternativeName>
    <alternativeName>
        <fullName evidence="9">PPi-dependent phosphofructokinase</fullName>
        <shortName evidence="9">PPi-PFK</shortName>
    </alternativeName>
    <alternativeName>
        <fullName evidence="9">Pyrophosphate-dependent 6-phosphofructose-1-kinase</fullName>
    </alternativeName>
</protein>